<accession>A0A8J5K6T4</accession>
<dbReference type="PANTHER" id="PTHR46634:SF3">
    <property type="entry name" value="M REDUCTASE II SUBUNIT GAMMA, PUTATIVE (DUF3741)-RELATED"/>
    <property type="match status" value="1"/>
</dbReference>
<dbReference type="EMBL" id="JACMSC010000018">
    <property type="protein sequence ID" value="KAG6475604.1"/>
    <property type="molecule type" value="Genomic_DNA"/>
</dbReference>
<dbReference type="Pfam" id="PF14383">
    <property type="entry name" value="VARLMGL"/>
    <property type="match status" value="1"/>
</dbReference>
<evidence type="ECO:0000259" key="2">
    <source>
        <dbReference type="Pfam" id="PF12552"/>
    </source>
</evidence>
<evidence type="ECO:0000259" key="4">
    <source>
        <dbReference type="Pfam" id="PF14383"/>
    </source>
</evidence>
<feature type="compositionally biased region" description="Polar residues" evidence="1">
    <location>
        <begin position="355"/>
        <end position="369"/>
    </location>
</feature>
<feature type="domain" description="DUF3741" evidence="4">
    <location>
        <begin position="27"/>
        <end position="40"/>
    </location>
</feature>
<dbReference type="AlphaFoldDB" id="A0A8J5K6T4"/>
<feature type="domain" description="DUF3741" evidence="2">
    <location>
        <begin position="119"/>
        <end position="163"/>
    </location>
</feature>
<protein>
    <submittedName>
        <fullName evidence="5">Uncharacterized protein</fullName>
    </submittedName>
</protein>
<dbReference type="Pfam" id="PF12552">
    <property type="entry name" value="DUF3741"/>
    <property type="match status" value="1"/>
</dbReference>
<reference evidence="5 6" key="1">
    <citation type="submission" date="2020-08" db="EMBL/GenBank/DDBJ databases">
        <title>Plant Genome Project.</title>
        <authorList>
            <person name="Zhang R.-G."/>
        </authorList>
    </citation>
    <scope>NUCLEOTIDE SEQUENCE [LARGE SCALE GENOMIC DNA]</scope>
    <source>
        <tissue evidence="5">Rhizome</tissue>
    </source>
</reference>
<sequence length="807" mass="90688">MRSIYPVVKDMEGEQETGSDTESRLIAPGVVARLMGLDSMAVQNSMRRKAKARNKNCLSTGFVGEFHQCQWQEGGNSMPCEVHSFAGEEDCRDIYEVEQPLKNTWSEEQLYQRRMALVREKFIEAKNLAIHGKFLESKEFQDAVEVLNSNRDLFLKFLEEPNSMFRKHVLEPQSVSQPSQMTRITVLKPSNTMDRKAKRLMEKRRLSDSDESVGKANRHWSTGFSEPGCNALSSPTRIVVLKPSPGKPYDTTTILPNNFPTLMGTHSSIGDVTCDDESVSSREAVEKISYQEQEIQGRSKKDEALSSSVLSNVYIGHQSSFNKSGIAYLDYEVKSTRHSEMATSATERSWDRSGSPVTASSFDQTSDSPESSFIIEAKKKLSERLALVASNANFQEPRHVRRSRRMLGEMLAIPESTKEGINEELTHSKFDAEYDPNALSEFLLKLRPKDEYTEEIPQLNAGMSSYSISKSSVQKVAQKPNNGRLSVKDKISSFFLSRSKRPRGDKHSIARSVDDVLSSFNATFTPQILGASDGPYDRPTEILMFPEVAPIENFEEEQDKSNNGSVSQAKLRFDVNIGISPASGGSIVRRPSTSRSLPIESMARSLSHCASCFDLASPKSLNSFMTFTKADEEHDQFVFLQNLLLSSRLDSKKRMVYEGWHSIDSPLNPSLLYKSCHMEDKEEKCRKRCSSRKLLFDSVNAALLDIDQSALFAAYPWNRKQFHEFYEDGDAAVTEQVWKIVRKGVVGDKGELSCNGSVVDRSVNEEVAGKGLDQTRWLEVCEFSKEIGGEVMEELVEELLSELLSSR</sequence>
<dbReference type="Pfam" id="PF14309">
    <property type="entry name" value="DUF4378"/>
    <property type="match status" value="1"/>
</dbReference>
<feature type="region of interest" description="Disordered" evidence="1">
    <location>
        <begin position="1"/>
        <end position="21"/>
    </location>
</feature>
<dbReference type="OrthoDB" id="1932693at2759"/>
<evidence type="ECO:0000259" key="3">
    <source>
        <dbReference type="Pfam" id="PF14309"/>
    </source>
</evidence>
<evidence type="ECO:0000256" key="1">
    <source>
        <dbReference type="SAM" id="MobiDB-lite"/>
    </source>
</evidence>
<dbReference type="InterPro" id="IPR025486">
    <property type="entry name" value="DUF4378"/>
</dbReference>
<dbReference type="InterPro" id="IPR032795">
    <property type="entry name" value="DUF3741-assoc"/>
</dbReference>
<proteinExistence type="predicted"/>
<evidence type="ECO:0000313" key="6">
    <source>
        <dbReference type="Proteomes" id="UP000734854"/>
    </source>
</evidence>
<dbReference type="InterPro" id="IPR022212">
    <property type="entry name" value="DUF3741"/>
</dbReference>
<name>A0A8J5K6T4_ZINOF</name>
<feature type="region of interest" description="Disordered" evidence="1">
    <location>
        <begin position="340"/>
        <end position="369"/>
    </location>
</feature>
<organism evidence="5 6">
    <name type="scientific">Zingiber officinale</name>
    <name type="common">Ginger</name>
    <name type="synonym">Amomum zingiber</name>
    <dbReference type="NCBI Taxonomy" id="94328"/>
    <lineage>
        <taxon>Eukaryota</taxon>
        <taxon>Viridiplantae</taxon>
        <taxon>Streptophyta</taxon>
        <taxon>Embryophyta</taxon>
        <taxon>Tracheophyta</taxon>
        <taxon>Spermatophyta</taxon>
        <taxon>Magnoliopsida</taxon>
        <taxon>Liliopsida</taxon>
        <taxon>Zingiberales</taxon>
        <taxon>Zingiberaceae</taxon>
        <taxon>Zingiber</taxon>
    </lineage>
</organism>
<feature type="domain" description="DUF4378" evidence="3">
    <location>
        <begin position="637"/>
        <end position="802"/>
    </location>
</feature>
<comment type="caution">
    <text evidence="5">The sequence shown here is derived from an EMBL/GenBank/DDBJ whole genome shotgun (WGS) entry which is preliminary data.</text>
</comment>
<evidence type="ECO:0000313" key="5">
    <source>
        <dbReference type="EMBL" id="KAG6475604.1"/>
    </source>
</evidence>
<gene>
    <name evidence="5" type="ORF">ZIOFF_064832</name>
</gene>
<keyword evidence="6" id="KW-1185">Reference proteome</keyword>
<dbReference type="PANTHER" id="PTHR46634">
    <property type="entry name" value="M REDUCTASE II SUBUNIT GAMMA, PUTATIVE (DUF3741)-RELATED"/>
    <property type="match status" value="1"/>
</dbReference>
<dbReference type="Proteomes" id="UP000734854">
    <property type="component" value="Unassembled WGS sequence"/>
</dbReference>